<reference evidence="1 2" key="1">
    <citation type="submission" date="2017-09" db="EMBL/GenBank/DDBJ databases">
        <title>Biodiversity and function of Thalassospira species in the particle-attached aromatic-hydrocarbon-degrading consortia from the surface seawater of the South China Sea.</title>
        <authorList>
            <person name="Dong C."/>
            <person name="Liu R."/>
            <person name="Shao Z."/>
        </authorList>
    </citation>
    <scope>NUCLEOTIDE SEQUENCE [LARGE SCALE GENOMIC DNA]</scope>
    <source>
        <strain evidence="1 2">CSC1P2</strain>
    </source>
</reference>
<dbReference type="OrthoDB" id="7363425at2"/>
<dbReference type="EMBL" id="NWTK01000002">
    <property type="protein sequence ID" value="PKR55502.1"/>
    <property type="molecule type" value="Genomic_DNA"/>
</dbReference>
<sequence>MLSEDLENLAATLRERANASKGKLLLTDRQTDMLLSNLQLLATDIGSYERTNGPIATGTPNLAAIKRGLASGQVVSLADRRMSRDFTPDDGGDAA</sequence>
<name>A0A2N3KY50_9PROT</name>
<evidence type="ECO:0000313" key="2">
    <source>
        <dbReference type="Proteomes" id="UP000233597"/>
    </source>
</evidence>
<dbReference type="RefSeq" id="WP_101264550.1">
    <property type="nucleotide sequence ID" value="NZ_NWTK01000002.1"/>
</dbReference>
<dbReference type="Proteomes" id="UP000233597">
    <property type="component" value="Unassembled WGS sequence"/>
</dbReference>
<gene>
    <name evidence="1" type="ORF">COO20_04850</name>
</gene>
<evidence type="ECO:0000313" key="1">
    <source>
        <dbReference type="EMBL" id="PKR55502.1"/>
    </source>
</evidence>
<dbReference type="AlphaFoldDB" id="A0A2N3KY50"/>
<proteinExistence type="predicted"/>
<protein>
    <submittedName>
        <fullName evidence="1">Uncharacterized protein</fullName>
    </submittedName>
</protein>
<accession>A0A2N3KY50</accession>
<comment type="caution">
    <text evidence="1">The sequence shown here is derived from an EMBL/GenBank/DDBJ whole genome shotgun (WGS) entry which is preliminary data.</text>
</comment>
<organism evidence="1 2">
    <name type="scientific">Thalassospira marina</name>
    <dbReference type="NCBI Taxonomy" id="2048283"/>
    <lineage>
        <taxon>Bacteria</taxon>
        <taxon>Pseudomonadati</taxon>
        <taxon>Pseudomonadota</taxon>
        <taxon>Alphaproteobacteria</taxon>
        <taxon>Rhodospirillales</taxon>
        <taxon>Thalassospiraceae</taxon>
        <taxon>Thalassospira</taxon>
    </lineage>
</organism>